<organism evidence="1 2">
    <name type="scientific">Persea americana</name>
    <name type="common">Avocado</name>
    <dbReference type="NCBI Taxonomy" id="3435"/>
    <lineage>
        <taxon>Eukaryota</taxon>
        <taxon>Viridiplantae</taxon>
        <taxon>Streptophyta</taxon>
        <taxon>Embryophyta</taxon>
        <taxon>Tracheophyta</taxon>
        <taxon>Spermatophyta</taxon>
        <taxon>Magnoliopsida</taxon>
        <taxon>Magnoliidae</taxon>
        <taxon>Laurales</taxon>
        <taxon>Lauraceae</taxon>
        <taxon>Persea</taxon>
    </lineage>
</organism>
<dbReference type="EMBL" id="CM056809">
    <property type="protein sequence ID" value="KAJ8647173.1"/>
    <property type="molecule type" value="Genomic_DNA"/>
</dbReference>
<reference evidence="1 2" key="1">
    <citation type="journal article" date="2022" name="Hortic Res">
        <title>A haplotype resolved chromosomal level avocado genome allows analysis of novel avocado genes.</title>
        <authorList>
            <person name="Nath O."/>
            <person name="Fletcher S.J."/>
            <person name="Hayward A."/>
            <person name="Shaw L.M."/>
            <person name="Masouleh A.K."/>
            <person name="Furtado A."/>
            <person name="Henry R.J."/>
            <person name="Mitter N."/>
        </authorList>
    </citation>
    <scope>NUCLEOTIDE SEQUENCE [LARGE SCALE GENOMIC DNA]</scope>
    <source>
        <strain evidence="2">cv. Hass</strain>
    </source>
</reference>
<evidence type="ECO:0000313" key="2">
    <source>
        <dbReference type="Proteomes" id="UP001234297"/>
    </source>
</evidence>
<proteinExistence type="predicted"/>
<protein>
    <submittedName>
        <fullName evidence="1">Uncharacterized protein</fullName>
    </submittedName>
</protein>
<sequence length="751" mass="83225">MFQMCFRTAAPFLSAPKSCNWNLMMIRESTSKMQWEQVLSHFHEMNKARVLIDDPSLFPPIFKACAKLGSLRQGISLHASTIKKGFDSCPSIANSTMDFYFKCGAADSALSVFYCMGSAKDSVSWNVAIHGLLDQGASEKGLFMFTQARLAGFEPNVSNLVLVLQAYRSLGARREGFKIHGFIIRSGFSDVVSVQNSLLSLYVKSQDMVSAHQLFDEMPQRDLISWSVMISGYARCGEGQIALQLFQEMRSGPSGECVDLDGLTVVSVIQACTSFADIDQGRLIHGFVIRRGFEFDLHVENALVDLYCKCMDVEAAHKVFNNMLERNIVSWNSILSGLVYNGKYSEALELFYLMEKARIEADEITVVNLLQSCKNLGRTLECKCIHSVIIRRGFDINELVLNSLLDAYAKCNVVELAWKLFDSTKERDLFSWSTMIGGFAHCGRPDEAMALYQEMKMAQQKPNSVTMLSLLEACSISEDLERLKWAHCMAIRNGTMCEVAVGTAILETYAKCGEVDESRRVFNEMPERNIVSWSAMIAAYGMNGCARDALAVLRDMELHGLKPNKITILSVLSACSHGGLVAEGLSCFKEMINDYGLKPSSEHYSCLVDMLGRAGDLDGAIDVIRKMPGGFEASSSIWGALLSACRKHGNSELGRGAASHVVELEPLSSAGYLIASGMYAAGGLWDDAARMRWLAKEKQVRVVAGYSLVHVNSRAYKFVSGDTSHQQSTEIYGMVEHMHSCMREQKNDTLL</sequence>
<dbReference type="Proteomes" id="UP001234297">
    <property type="component" value="Chromosome 1"/>
</dbReference>
<accession>A0ACC2MP69</accession>
<comment type="caution">
    <text evidence="1">The sequence shown here is derived from an EMBL/GenBank/DDBJ whole genome shotgun (WGS) entry which is preliminary data.</text>
</comment>
<evidence type="ECO:0000313" key="1">
    <source>
        <dbReference type="EMBL" id="KAJ8647173.1"/>
    </source>
</evidence>
<keyword evidence="2" id="KW-1185">Reference proteome</keyword>
<gene>
    <name evidence="1" type="ORF">MRB53_000196</name>
</gene>
<name>A0ACC2MP69_PERAE</name>